<dbReference type="PANTHER" id="PTHR47843">
    <property type="entry name" value="BTB DOMAIN-CONTAINING PROTEIN-RELATED"/>
    <property type="match status" value="1"/>
</dbReference>
<gene>
    <name evidence="2" type="ORF">PAC_10991</name>
</gene>
<dbReference type="SUPFAM" id="SSF54695">
    <property type="entry name" value="POZ domain"/>
    <property type="match status" value="1"/>
</dbReference>
<protein>
    <recommendedName>
        <fullName evidence="1">BTB domain-containing protein</fullName>
    </recommendedName>
</protein>
<keyword evidence="3" id="KW-1185">Reference proteome</keyword>
<dbReference type="STRING" id="576137.A0A1L7X7U0"/>
<organism evidence="2 3">
    <name type="scientific">Phialocephala subalpina</name>
    <dbReference type="NCBI Taxonomy" id="576137"/>
    <lineage>
        <taxon>Eukaryota</taxon>
        <taxon>Fungi</taxon>
        <taxon>Dikarya</taxon>
        <taxon>Ascomycota</taxon>
        <taxon>Pezizomycotina</taxon>
        <taxon>Leotiomycetes</taxon>
        <taxon>Helotiales</taxon>
        <taxon>Mollisiaceae</taxon>
        <taxon>Phialocephala</taxon>
        <taxon>Phialocephala fortinii species complex</taxon>
    </lineage>
</organism>
<dbReference type="Proteomes" id="UP000184330">
    <property type="component" value="Unassembled WGS sequence"/>
</dbReference>
<dbReference type="EMBL" id="FJOG01000017">
    <property type="protein sequence ID" value="CZR61095.1"/>
    <property type="molecule type" value="Genomic_DNA"/>
</dbReference>
<evidence type="ECO:0000259" key="1">
    <source>
        <dbReference type="PROSITE" id="PS50097"/>
    </source>
</evidence>
<dbReference type="CDD" id="cd18186">
    <property type="entry name" value="BTB_POZ_ZBTB_KLHL-like"/>
    <property type="match status" value="1"/>
</dbReference>
<dbReference type="Gene3D" id="3.30.710.10">
    <property type="entry name" value="Potassium Channel Kv1.1, Chain A"/>
    <property type="match status" value="1"/>
</dbReference>
<dbReference type="InterPro" id="IPR011333">
    <property type="entry name" value="SKP1/BTB/POZ_sf"/>
</dbReference>
<dbReference type="AlphaFoldDB" id="A0A1L7X7U0"/>
<dbReference type="PROSITE" id="PS50097">
    <property type="entry name" value="BTB"/>
    <property type="match status" value="1"/>
</dbReference>
<dbReference type="Pfam" id="PF00651">
    <property type="entry name" value="BTB"/>
    <property type="match status" value="1"/>
</dbReference>
<dbReference type="PANTHER" id="PTHR47843:SF7">
    <property type="entry name" value="BTB DOMAIN-CONTAINING PROTEIN"/>
    <property type="match status" value="1"/>
</dbReference>
<evidence type="ECO:0000313" key="3">
    <source>
        <dbReference type="Proteomes" id="UP000184330"/>
    </source>
</evidence>
<dbReference type="InterPro" id="IPR000210">
    <property type="entry name" value="BTB/POZ_dom"/>
</dbReference>
<dbReference type="OrthoDB" id="6359816at2759"/>
<evidence type="ECO:0000313" key="2">
    <source>
        <dbReference type="EMBL" id="CZR61095.1"/>
    </source>
</evidence>
<proteinExistence type="predicted"/>
<dbReference type="SMART" id="SM00225">
    <property type="entry name" value="BTB"/>
    <property type="match status" value="1"/>
</dbReference>
<name>A0A1L7X7U0_9HELO</name>
<reference evidence="2 3" key="1">
    <citation type="submission" date="2016-03" db="EMBL/GenBank/DDBJ databases">
        <authorList>
            <person name="Ploux O."/>
        </authorList>
    </citation>
    <scope>NUCLEOTIDE SEQUENCE [LARGE SCALE GENOMIC DNA]</scope>
    <source>
        <strain evidence="2 3">UAMH 11012</strain>
    </source>
</reference>
<feature type="domain" description="BTB" evidence="1">
    <location>
        <begin position="21"/>
        <end position="90"/>
    </location>
</feature>
<sequence>MASASHANKPPMLSPETLGGEIVRIYVGPKRKAFTIHKKPLCDRSEYFNAAFNSGFQEGSANEMHLPEDTPVDFTNLVNYIYQDRLPSFPAEEYTPDFKGSQGFTRDHLYPLFLFAEKLCINDLANRVMDDIQDIHLKYNRVLSNARILTIYRTTHENSKFRLYSMLNLVRNSVTAHDNGSWCEKRIPLFTEITDIAVDFATAACRYAAKFAADQHLDPRIRDDKTIFGKCFFHTHTDKEVCHLKIHE</sequence>
<accession>A0A1L7X7U0</accession>